<proteinExistence type="predicted"/>
<reference evidence="2" key="1">
    <citation type="journal article" date="2019" name="Sci. Rep.">
        <title>Draft genome of Tanacetum cinerariifolium, the natural source of mosquito coil.</title>
        <authorList>
            <person name="Yamashiro T."/>
            <person name="Shiraishi A."/>
            <person name="Satake H."/>
            <person name="Nakayama K."/>
        </authorList>
    </citation>
    <scope>NUCLEOTIDE SEQUENCE</scope>
</reference>
<dbReference type="AlphaFoldDB" id="A0A699WM31"/>
<evidence type="ECO:0000313" key="2">
    <source>
        <dbReference type="EMBL" id="GFD46746.1"/>
    </source>
</evidence>
<feature type="compositionally biased region" description="Basic and acidic residues" evidence="1">
    <location>
        <begin position="1"/>
        <end position="16"/>
    </location>
</feature>
<name>A0A699WM31_TANCI</name>
<evidence type="ECO:0000256" key="1">
    <source>
        <dbReference type="SAM" id="MobiDB-lite"/>
    </source>
</evidence>
<comment type="caution">
    <text evidence="2">The sequence shown here is derived from an EMBL/GenBank/DDBJ whole genome shotgun (WGS) entry which is preliminary data.</text>
</comment>
<accession>A0A699WM31</accession>
<feature type="region of interest" description="Disordered" evidence="1">
    <location>
        <begin position="1"/>
        <end position="39"/>
    </location>
</feature>
<protein>
    <submittedName>
        <fullName evidence="2">Uncharacterized protein</fullName>
    </submittedName>
</protein>
<gene>
    <name evidence="2" type="ORF">Tci_918715</name>
</gene>
<feature type="non-terminal residue" evidence="2">
    <location>
        <position position="1"/>
    </location>
</feature>
<sequence length="68" mass="7465">SDDEDVGGHEEGNKSDESDDDRDEGSDVDSEETVKAGAGLVRRQEYNKKKTQTNCIVTSISIREGAYK</sequence>
<organism evidence="2">
    <name type="scientific">Tanacetum cinerariifolium</name>
    <name type="common">Dalmatian daisy</name>
    <name type="synonym">Chrysanthemum cinerariifolium</name>
    <dbReference type="NCBI Taxonomy" id="118510"/>
    <lineage>
        <taxon>Eukaryota</taxon>
        <taxon>Viridiplantae</taxon>
        <taxon>Streptophyta</taxon>
        <taxon>Embryophyta</taxon>
        <taxon>Tracheophyta</taxon>
        <taxon>Spermatophyta</taxon>
        <taxon>Magnoliopsida</taxon>
        <taxon>eudicotyledons</taxon>
        <taxon>Gunneridae</taxon>
        <taxon>Pentapetalae</taxon>
        <taxon>asterids</taxon>
        <taxon>campanulids</taxon>
        <taxon>Asterales</taxon>
        <taxon>Asteraceae</taxon>
        <taxon>Asteroideae</taxon>
        <taxon>Anthemideae</taxon>
        <taxon>Anthemidinae</taxon>
        <taxon>Tanacetum</taxon>
    </lineage>
</organism>
<feature type="compositionally biased region" description="Acidic residues" evidence="1">
    <location>
        <begin position="17"/>
        <end position="31"/>
    </location>
</feature>
<dbReference type="EMBL" id="BKCJ011682313">
    <property type="protein sequence ID" value="GFD46746.1"/>
    <property type="molecule type" value="Genomic_DNA"/>
</dbReference>